<keyword evidence="5" id="KW-0067">ATP-binding</keyword>
<dbReference type="FunFam" id="3.40.850.10:FF:000008">
    <property type="entry name" value="Putative unconventional myosin-IXa"/>
    <property type="match status" value="1"/>
</dbReference>
<dbReference type="PANTHER" id="PTHR46184">
    <property type="entry name" value="UNCONVENTIONAL MYOSIN-IXB-LIKE PROTEIN"/>
    <property type="match status" value="1"/>
</dbReference>
<evidence type="ECO:0000256" key="7">
    <source>
        <dbReference type="ARBA" id="ARBA00023136"/>
    </source>
</evidence>
<dbReference type="GO" id="GO:0005524">
    <property type="term" value="F:ATP binding"/>
    <property type="evidence" value="ECO:0007669"/>
    <property type="project" value="UniProtKB-KW"/>
</dbReference>
<dbReference type="GO" id="GO:0005884">
    <property type="term" value="C:actin filament"/>
    <property type="evidence" value="ECO:0007669"/>
    <property type="project" value="TreeGrafter"/>
</dbReference>
<evidence type="ECO:0000256" key="10">
    <source>
        <dbReference type="SAM" id="MobiDB-lite"/>
    </source>
</evidence>
<feature type="domain" description="Myosin motor" evidence="11">
    <location>
        <begin position="1"/>
        <end position="486"/>
    </location>
</feature>
<evidence type="ECO:0000313" key="13">
    <source>
        <dbReference type="Proteomes" id="UP001174136"/>
    </source>
</evidence>
<dbReference type="PANTHER" id="PTHR46184:SF3">
    <property type="entry name" value="UNCONVENTIONAL MYOSIN-IXA"/>
    <property type="match status" value="1"/>
</dbReference>
<dbReference type="InterPro" id="IPR001609">
    <property type="entry name" value="Myosin_head_motor_dom-like"/>
</dbReference>
<comment type="caution">
    <text evidence="9">Lacks conserved residue(s) required for the propagation of feature annotation.</text>
</comment>
<dbReference type="GO" id="GO:0000146">
    <property type="term" value="F:microfilament motor activity"/>
    <property type="evidence" value="ECO:0007669"/>
    <property type="project" value="InterPro"/>
</dbReference>
<comment type="caution">
    <text evidence="12">The sequence shown here is derived from an EMBL/GenBank/DDBJ whole genome shotgun (WGS) entry which is preliminary data.</text>
</comment>
<evidence type="ECO:0000256" key="8">
    <source>
        <dbReference type="ARBA" id="ARBA00023175"/>
    </source>
</evidence>
<feature type="region of interest" description="Disordered" evidence="10">
    <location>
        <begin position="200"/>
        <end position="240"/>
    </location>
</feature>
<keyword evidence="9" id="KW-0009">Actin-binding</keyword>
<keyword evidence="3" id="KW-0963">Cytoplasm</keyword>
<dbReference type="PROSITE" id="PS51456">
    <property type="entry name" value="MYOSIN_MOTOR"/>
    <property type="match status" value="1"/>
</dbReference>
<evidence type="ECO:0000256" key="4">
    <source>
        <dbReference type="ARBA" id="ARBA00022741"/>
    </source>
</evidence>
<accession>A0AA47MLF3</accession>
<dbReference type="Pfam" id="PF00612">
    <property type="entry name" value="IQ"/>
    <property type="match status" value="4"/>
</dbReference>
<proteinExistence type="inferred from homology"/>
<dbReference type="InterPro" id="IPR046987">
    <property type="entry name" value="Myo9"/>
</dbReference>
<keyword evidence="8" id="KW-0505">Motor protein</keyword>
<dbReference type="Gene3D" id="1.20.5.190">
    <property type="match status" value="3"/>
</dbReference>
<dbReference type="FunFam" id="1.20.58.530:FF:000009">
    <property type="entry name" value="unconventional myosin-IXb isoform X1"/>
    <property type="match status" value="1"/>
</dbReference>
<dbReference type="GO" id="GO:0035556">
    <property type="term" value="P:intracellular signal transduction"/>
    <property type="evidence" value="ECO:0007669"/>
    <property type="project" value="InterPro"/>
</dbReference>
<organism evidence="12 13">
    <name type="scientific">Merluccius polli</name>
    <name type="common">Benguela hake</name>
    <name type="synonym">Merluccius cadenati</name>
    <dbReference type="NCBI Taxonomy" id="89951"/>
    <lineage>
        <taxon>Eukaryota</taxon>
        <taxon>Metazoa</taxon>
        <taxon>Chordata</taxon>
        <taxon>Craniata</taxon>
        <taxon>Vertebrata</taxon>
        <taxon>Euteleostomi</taxon>
        <taxon>Actinopterygii</taxon>
        <taxon>Neopterygii</taxon>
        <taxon>Teleostei</taxon>
        <taxon>Neoteleostei</taxon>
        <taxon>Acanthomorphata</taxon>
        <taxon>Zeiogadaria</taxon>
        <taxon>Gadariae</taxon>
        <taxon>Gadiformes</taxon>
        <taxon>Gadoidei</taxon>
        <taxon>Merlucciidae</taxon>
        <taxon>Merluccius</taxon>
    </lineage>
</organism>
<evidence type="ECO:0000256" key="1">
    <source>
        <dbReference type="ARBA" id="ARBA00004370"/>
    </source>
</evidence>
<gene>
    <name evidence="12" type="primary">MYO9A_0</name>
    <name evidence="12" type="ORF">N1851_020043</name>
</gene>
<protein>
    <submittedName>
        <fullName evidence="12">Unconventional myosin-IXa</fullName>
    </submittedName>
</protein>
<feature type="compositionally biased region" description="Polar residues" evidence="10">
    <location>
        <begin position="213"/>
        <end position="223"/>
    </location>
</feature>
<dbReference type="InterPro" id="IPR000048">
    <property type="entry name" value="IQ_motif_EF-hand-BS"/>
</dbReference>
<comment type="subcellular location">
    <subcellularLocation>
        <location evidence="2">Cytoplasm</location>
    </subcellularLocation>
    <subcellularLocation>
        <location evidence="1">Membrane</location>
    </subcellularLocation>
</comment>
<dbReference type="GO" id="GO:0005096">
    <property type="term" value="F:GTPase activator activity"/>
    <property type="evidence" value="ECO:0007669"/>
    <property type="project" value="InterPro"/>
</dbReference>
<dbReference type="SMART" id="SM00015">
    <property type="entry name" value="IQ"/>
    <property type="match status" value="3"/>
</dbReference>
<dbReference type="Pfam" id="PF00063">
    <property type="entry name" value="Myosin_head"/>
    <property type="match status" value="2"/>
</dbReference>
<dbReference type="GO" id="GO:0044295">
    <property type="term" value="C:axonal growth cone"/>
    <property type="evidence" value="ECO:0007669"/>
    <property type="project" value="TreeGrafter"/>
</dbReference>
<dbReference type="InterPro" id="IPR036961">
    <property type="entry name" value="Kinesin_motor_dom_sf"/>
</dbReference>
<keyword evidence="6 9" id="KW-0518">Myosin</keyword>
<name>A0AA47MLF3_MERPO</name>
<dbReference type="Gene3D" id="1.20.58.530">
    <property type="match status" value="2"/>
</dbReference>
<comment type="similarity">
    <text evidence="9">Belongs to the TRAFAC class myosin-kinesin ATPase superfamily. Myosin family.</text>
</comment>
<dbReference type="Gene3D" id="3.40.850.10">
    <property type="entry name" value="Kinesin motor domain"/>
    <property type="match status" value="1"/>
</dbReference>
<evidence type="ECO:0000256" key="6">
    <source>
        <dbReference type="ARBA" id="ARBA00023123"/>
    </source>
</evidence>
<evidence type="ECO:0000256" key="5">
    <source>
        <dbReference type="ARBA" id="ARBA00022840"/>
    </source>
</evidence>
<dbReference type="GO" id="GO:0005737">
    <property type="term" value="C:cytoplasm"/>
    <property type="evidence" value="ECO:0007669"/>
    <property type="project" value="UniProtKB-SubCell"/>
</dbReference>
<dbReference type="AlphaFoldDB" id="A0AA47MLF3"/>
<evidence type="ECO:0000256" key="2">
    <source>
        <dbReference type="ARBA" id="ARBA00004496"/>
    </source>
</evidence>
<keyword evidence="13" id="KW-1185">Reference proteome</keyword>
<dbReference type="Proteomes" id="UP001174136">
    <property type="component" value="Unassembled WGS sequence"/>
</dbReference>
<dbReference type="EMBL" id="JAOPHQ010003701">
    <property type="protein sequence ID" value="KAK0142260.1"/>
    <property type="molecule type" value="Genomic_DNA"/>
</dbReference>
<evidence type="ECO:0000313" key="12">
    <source>
        <dbReference type="EMBL" id="KAK0142260.1"/>
    </source>
</evidence>
<dbReference type="InterPro" id="IPR027417">
    <property type="entry name" value="P-loop_NTPase"/>
</dbReference>
<dbReference type="PROSITE" id="PS50096">
    <property type="entry name" value="IQ"/>
    <property type="match status" value="3"/>
</dbReference>
<dbReference type="GO" id="GO:0016459">
    <property type="term" value="C:myosin complex"/>
    <property type="evidence" value="ECO:0007669"/>
    <property type="project" value="UniProtKB-KW"/>
</dbReference>
<dbReference type="GO" id="GO:0016020">
    <property type="term" value="C:membrane"/>
    <property type="evidence" value="ECO:0007669"/>
    <property type="project" value="UniProtKB-SubCell"/>
</dbReference>
<sequence>MKALTATEEYRAEGITWHNIDYIDNSGCINLISKKPTALLHLLDEECNFPQASNQTLLDKFKRQHEGNSYMEFPAVMEPAFIIRHYAGKVKYGIKDFREKNTDHMRPDIVALLKSSKNAFIGGLIGIDPSATFRWAVLRAYFRALVAFREAGKRHVRKKSTGHDGAAPCAVLNIADSFSFLQHPVHQRSLEILQRCKEEKYSGARRSPRTPLSDLQGSNTLNERSPRGSPSPGWNGRVGRQSRLWSGSTAEEDGVFINSTSSKLLERAQGILMSVTTPPLPKPAALEKGFHEEQKLQIQACPPKGNTPAPPECCCGAVASHVAKHLLDVKSLKYLSNLTLHDRITKSLLHLHKKKKPPSISAQFQASLNKLMETLGQSEPYFVKCIRSNAEKLPLRFNDALVLRQLRYTGMLETVRIRQSGYNIKYSFKDFVRHFRVLLPEGTRASQEDIQKFLGQVDLAPDGFQVGRTMVFLREAERRSLQVALHGQVLRLMVALQRRFRARLERSSFLRMREASVCIQRWWRACRPKGIEEEDDEEGNDLAIQQEAAMCLQKHWRGYEARRRFRLWKDAALVLQRACRSWSYRRDSAALVIQTVWRCHRAREAYLSLYATVVQLQAVSRGYLARQR</sequence>
<dbReference type="Gene3D" id="6.20.240.20">
    <property type="match status" value="1"/>
</dbReference>
<reference evidence="12" key="1">
    <citation type="journal article" date="2023" name="Front. Mar. Sci.">
        <title>A new Merluccius polli reference genome to investigate the effects of global change in West African waters.</title>
        <authorList>
            <person name="Mateo J.L."/>
            <person name="Blanco-Fernandez C."/>
            <person name="Garcia-Vazquez E."/>
            <person name="Machado-Schiaffino G."/>
        </authorList>
    </citation>
    <scope>NUCLEOTIDE SEQUENCE</scope>
    <source>
        <strain evidence="12">C29</strain>
        <tissue evidence="12">Fin</tissue>
    </source>
</reference>
<dbReference type="GO" id="GO:0051015">
    <property type="term" value="F:actin filament binding"/>
    <property type="evidence" value="ECO:0007669"/>
    <property type="project" value="TreeGrafter"/>
</dbReference>
<dbReference type="SMART" id="SM00242">
    <property type="entry name" value="MYSc"/>
    <property type="match status" value="1"/>
</dbReference>
<evidence type="ECO:0000256" key="9">
    <source>
        <dbReference type="PROSITE-ProRule" id="PRU00782"/>
    </source>
</evidence>
<evidence type="ECO:0000256" key="3">
    <source>
        <dbReference type="ARBA" id="ARBA00022490"/>
    </source>
</evidence>
<keyword evidence="7" id="KW-0472">Membrane</keyword>
<evidence type="ECO:0000259" key="11">
    <source>
        <dbReference type="PROSITE" id="PS51456"/>
    </source>
</evidence>
<dbReference type="GO" id="GO:0045198">
    <property type="term" value="P:establishment of epithelial cell apical/basal polarity"/>
    <property type="evidence" value="ECO:0007669"/>
    <property type="project" value="TreeGrafter"/>
</dbReference>
<keyword evidence="4" id="KW-0547">Nucleotide-binding</keyword>
<feature type="region of interest" description="Actin-binding" evidence="9">
    <location>
        <begin position="368"/>
        <end position="390"/>
    </location>
</feature>
<dbReference type="SUPFAM" id="SSF52540">
    <property type="entry name" value="P-loop containing nucleoside triphosphate hydrolases"/>
    <property type="match status" value="1"/>
</dbReference>